<dbReference type="GeneID" id="17257444"/>
<keyword evidence="7" id="KW-0333">Golgi apparatus</keyword>
<dbReference type="Proteomes" id="UP000013827">
    <property type="component" value="Unassembled WGS sequence"/>
</dbReference>
<dbReference type="PRINTS" id="PR00449">
    <property type="entry name" value="RASTRNSFRMNG"/>
</dbReference>
<dbReference type="InterPro" id="IPR050209">
    <property type="entry name" value="Rab_GTPases_membrane_traffic"/>
</dbReference>
<dbReference type="PaxDb" id="2903-EOD11306"/>
<keyword evidence="14" id="KW-1185">Reference proteome</keyword>
<proteinExistence type="inferred from homology"/>
<keyword evidence="10" id="KW-0449">Lipoprotein</keyword>
<dbReference type="GO" id="GO:0005525">
    <property type="term" value="F:GTP binding"/>
    <property type="evidence" value="ECO:0007669"/>
    <property type="project" value="UniProtKB-KW"/>
</dbReference>
<evidence type="ECO:0000256" key="10">
    <source>
        <dbReference type="ARBA" id="ARBA00023288"/>
    </source>
</evidence>
<keyword evidence="3" id="KW-0813">Transport</keyword>
<dbReference type="eggNOG" id="KOG0098">
    <property type="taxonomic scope" value="Eukaryota"/>
</dbReference>
<comment type="subcellular location">
    <subcellularLocation>
        <location evidence="12">Endomembrane system</location>
        <topology evidence="12">Lipid-anchor</topology>
    </subcellularLocation>
    <subcellularLocation>
        <location evidence="1">Golgi apparatus</location>
    </subcellularLocation>
</comment>
<dbReference type="InterPro" id="IPR001806">
    <property type="entry name" value="Small_GTPase"/>
</dbReference>
<evidence type="ECO:0000313" key="14">
    <source>
        <dbReference type="Proteomes" id="UP000013827"/>
    </source>
</evidence>
<dbReference type="NCBIfam" id="TIGR00231">
    <property type="entry name" value="small_GTP"/>
    <property type="match status" value="1"/>
</dbReference>
<evidence type="ECO:0000256" key="1">
    <source>
        <dbReference type="ARBA" id="ARBA00004555"/>
    </source>
</evidence>
<dbReference type="SMART" id="SM00176">
    <property type="entry name" value="RAN"/>
    <property type="match status" value="1"/>
</dbReference>
<evidence type="ECO:0000256" key="11">
    <source>
        <dbReference type="ARBA" id="ARBA00023289"/>
    </source>
</evidence>
<evidence type="ECO:0000256" key="6">
    <source>
        <dbReference type="ARBA" id="ARBA00022927"/>
    </source>
</evidence>
<keyword evidence="5" id="KW-0931">ER-Golgi transport</keyword>
<keyword evidence="11" id="KW-0636">Prenylation</keyword>
<evidence type="ECO:0000256" key="3">
    <source>
        <dbReference type="ARBA" id="ARBA00022448"/>
    </source>
</evidence>
<dbReference type="GO" id="GO:0015031">
    <property type="term" value="P:protein transport"/>
    <property type="evidence" value="ECO:0007669"/>
    <property type="project" value="UniProtKB-KW"/>
</dbReference>
<dbReference type="EnsemblProtists" id="EOD11306">
    <property type="protein sequence ID" value="EOD11306"/>
    <property type="gene ID" value="EMIHUDRAFT_437605"/>
</dbReference>
<keyword evidence="6" id="KW-0653">Protein transport</keyword>
<protein>
    <submittedName>
        <fullName evidence="13">Uncharacterized protein</fullName>
    </submittedName>
</protein>
<evidence type="ECO:0000256" key="4">
    <source>
        <dbReference type="ARBA" id="ARBA00022741"/>
    </source>
</evidence>
<dbReference type="STRING" id="2903.R1DKC2"/>
<reference evidence="13" key="2">
    <citation type="submission" date="2024-10" db="UniProtKB">
        <authorList>
            <consortium name="EnsemblProtists"/>
        </authorList>
    </citation>
    <scope>IDENTIFICATION</scope>
</reference>
<dbReference type="PROSITE" id="PS51421">
    <property type="entry name" value="RAS"/>
    <property type="match status" value="1"/>
</dbReference>
<dbReference type="OMA" id="TNATHAC"/>
<name>A0A0D3IJ71_EMIH1</name>
<dbReference type="PROSITE" id="PS51419">
    <property type="entry name" value="RAB"/>
    <property type="match status" value="1"/>
</dbReference>
<evidence type="ECO:0000256" key="12">
    <source>
        <dbReference type="ARBA" id="ARBA00037868"/>
    </source>
</evidence>
<dbReference type="Pfam" id="PF00071">
    <property type="entry name" value="Ras"/>
    <property type="match status" value="1"/>
</dbReference>
<evidence type="ECO:0000256" key="5">
    <source>
        <dbReference type="ARBA" id="ARBA00022892"/>
    </source>
</evidence>
<evidence type="ECO:0000256" key="7">
    <source>
        <dbReference type="ARBA" id="ARBA00023034"/>
    </source>
</evidence>
<dbReference type="PROSITE" id="PS51420">
    <property type="entry name" value="RHO"/>
    <property type="match status" value="1"/>
</dbReference>
<dbReference type="Gene3D" id="3.40.50.300">
    <property type="entry name" value="P-loop containing nucleotide triphosphate hydrolases"/>
    <property type="match status" value="1"/>
</dbReference>
<reference evidence="14" key="1">
    <citation type="journal article" date="2013" name="Nature">
        <title>Pan genome of the phytoplankton Emiliania underpins its global distribution.</title>
        <authorList>
            <person name="Read B.A."/>
            <person name="Kegel J."/>
            <person name="Klute M.J."/>
            <person name="Kuo A."/>
            <person name="Lefebvre S.C."/>
            <person name="Maumus F."/>
            <person name="Mayer C."/>
            <person name="Miller J."/>
            <person name="Monier A."/>
            <person name="Salamov A."/>
            <person name="Young J."/>
            <person name="Aguilar M."/>
            <person name="Claverie J.M."/>
            <person name="Frickenhaus S."/>
            <person name="Gonzalez K."/>
            <person name="Herman E.K."/>
            <person name="Lin Y.C."/>
            <person name="Napier J."/>
            <person name="Ogata H."/>
            <person name="Sarno A.F."/>
            <person name="Shmutz J."/>
            <person name="Schroeder D."/>
            <person name="de Vargas C."/>
            <person name="Verret F."/>
            <person name="von Dassow P."/>
            <person name="Valentin K."/>
            <person name="Van de Peer Y."/>
            <person name="Wheeler G."/>
            <person name="Dacks J.B."/>
            <person name="Delwiche C.F."/>
            <person name="Dyhrman S.T."/>
            <person name="Glockner G."/>
            <person name="John U."/>
            <person name="Richards T."/>
            <person name="Worden A.Z."/>
            <person name="Zhang X."/>
            <person name="Grigoriev I.V."/>
            <person name="Allen A.E."/>
            <person name="Bidle K."/>
            <person name="Borodovsky M."/>
            <person name="Bowler C."/>
            <person name="Brownlee C."/>
            <person name="Cock J.M."/>
            <person name="Elias M."/>
            <person name="Gladyshev V.N."/>
            <person name="Groth M."/>
            <person name="Guda C."/>
            <person name="Hadaegh A."/>
            <person name="Iglesias-Rodriguez M.D."/>
            <person name="Jenkins J."/>
            <person name="Jones B.M."/>
            <person name="Lawson T."/>
            <person name="Leese F."/>
            <person name="Lindquist E."/>
            <person name="Lobanov A."/>
            <person name="Lomsadze A."/>
            <person name="Malik S.B."/>
            <person name="Marsh M.E."/>
            <person name="Mackinder L."/>
            <person name="Mock T."/>
            <person name="Mueller-Roeber B."/>
            <person name="Pagarete A."/>
            <person name="Parker M."/>
            <person name="Probert I."/>
            <person name="Quesneville H."/>
            <person name="Raines C."/>
            <person name="Rensing S.A."/>
            <person name="Riano-Pachon D.M."/>
            <person name="Richier S."/>
            <person name="Rokitta S."/>
            <person name="Shiraiwa Y."/>
            <person name="Soanes D.M."/>
            <person name="van der Giezen M."/>
            <person name="Wahlund T.M."/>
            <person name="Williams B."/>
            <person name="Wilson W."/>
            <person name="Wolfe G."/>
            <person name="Wurch L.L."/>
        </authorList>
    </citation>
    <scope>NUCLEOTIDE SEQUENCE</scope>
</reference>
<comment type="similarity">
    <text evidence="2">Belongs to the small GTPase superfamily. Rab family.</text>
</comment>
<dbReference type="RefSeq" id="XP_005763735.1">
    <property type="nucleotide sequence ID" value="XM_005763678.1"/>
</dbReference>
<evidence type="ECO:0000256" key="8">
    <source>
        <dbReference type="ARBA" id="ARBA00023134"/>
    </source>
</evidence>
<keyword evidence="4" id="KW-0547">Nucleotide-binding</keyword>
<dbReference type="GO" id="GO:0003924">
    <property type="term" value="F:GTPase activity"/>
    <property type="evidence" value="ECO:0007669"/>
    <property type="project" value="InterPro"/>
</dbReference>
<dbReference type="FunFam" id="3.40.50.300:FF:000275">
    <property type="entry name" value="Putative ras-related protein Rab-2A"/>
    <property type="match status" value="1"/>
</dbReference>
<keyword evidence="9" id="KW-0472">Membrane</keyword>
<dbReference type="CDD" id="cd01866">
    <property type="entry name" value="Rab2"/>
    <property type="match status" value="1"/>
</dbReference>
<dbReference type="AlphaFoldDB" id="A0A0D3IJ71"/>
<dbReference type="SMART" id="SM00174">
    <property type="entry name" value="RHO"/>
    <property type="match status" value="1"/>
</dbReference>
<dbReference type="KEGG" id="ehx:EMIHUDRAFT_437605"/>
<evidence type="ECO:0000313" key="13">
    <source>
        <dbReference type="EnsemblProtists" id="EOD11306"/>
    </source>
</evidence>
<dbReference type="SMART" id="SM00175">
    <property type="entry name" value="RAB"/>
    <property type="match status" value="1"/>
</dbReference>
<dbReference type="InterPro" id="IPR005225">
    <property type="entry name" value="Small_GTP-bd"/>
</dbReference>
<dbReference type="GO" id="GO:0016192">
    <property type="term" value="P:vesicle-mediated transport"/>
    <property type="evidence" value="ECO:0007669"/>
    <property type="project" value="UniProtKB-KW"/>
</dbReference>
<keyword evidence="8" id="KW-0342">GTP-binding</keyword>
<evidence type="ECO:0000256" key="9">
    <source>
        <dbReference type="ARBA" id="ARBA00023136"/>
    </source>
</evidence>
<accession>A0A0D3IJ71</accession>
<dbReference type="PANTHER" id="PTHR47979">
    <property type="entry name" value="DRAB11-RELATED"/>
    <property type="match status" value="1"/>
</dbReference>
<evidence type="ECO:0000256" key="2">
    <source>
        <dbReference type="ARBA" id="ARBA00006270"/>
    </source>
</evidence>
<organism evidence="13 14">
    <name type="scientific">Emiliania huxleyi (strain CCMP1516)</name>
    <dbReference type="NCBI Taxonomy" id="280463"/>
    <lineage>
        <taxon>Eukaryota</taxon>
        <taxon>Haptista</taxon>
        <taxon>Haptophyta</taxon>
        <taxon>Prymnesiophyceae</taxon>
        <taxon>Isochrysidales</taxon>
        <taxon>Noelaerhabdaceae</taxon>
        <taxon>Emiliania</taxon>
    </lineage>
</organism>
<sequence>MSYAYLFKYIIIGDTGVGKSCLLLQFTDKRFQQVHDLTIGVEFGARMVTLDGKQIKLQIWDTAGQESFRSITRSYYRGAAGALLVYDITRRETFNHLTSWLDDARTHSNSNMTIMLIGNKSDMEHRRAVTAEEGEAFAQEHGLIFLETSAKTAANVEDAFISTAKRIYEKIQQGVFDVTNESFGIKVGMAAAGPNLYAPAPKQSSGCC</sequence>
<dbReference type="HOGENOM" id="CLU_041217_23_1_1"/>
<dbReference type="SUPFAM" id="SSF52540">
    <property type="entry name" value="P-loop containing nucleoside triphosphate hydrolases"/>
    <property type="match status" value="1"/>
</dbReference>
<dbReference type="InterPro" id="IPR027417">
    <property type="entry name" value="P-loop_NTPase"/>
</dbReference>
<dbReference type="SMART" id="SM00173">
    <property type="entry name" value="RAS"/>
    <property type="match status" value="1"/>
</dbReference>
<dbReference type="GO" id="GO:0005794">
    <property type="term" value="C:Golgi apparatus"/>
    <property type="evidence" value="ECO:0007669"/>
    <property type="project" value="UniProtKB-SubCell"/>
</dbReference>